<name>G9YSF1_FLAPL</name>
<reference evidence="2 3" key="1">
    <citation type="submission" date="2011-08" db="EMBL/GenBank/DDBJ databases">
        <authorList>
            <person name="Weinstock G."/>
            <person name="Sodergren E."/>
            <person name="Clifton S."/>
            <person name="Fulton L."/>
            <person name="Fulton B."/>
            <person name="Courtney L."/>
            <person name="Fronick C."/>
            <person name="Harrison M."/>
            <person name="Strong C."/>
            <person name="Farmer C."/>
            <person name="Delahaunty K."/>
            <person name="Markovic C."/>
            <person name="Hall O."/>
            <person name="Minx P."/>
            <person name="Tomlinson C."/>
            <person name="Mitreva M."/>
            <person name="Hou S."/>
            <person name="Chen J."/>
            <person name="Wollam A."/>
            <person name="Pepin K.H."/>
            <person name="Johnson M."/>
            <person name="Bhonagiri V."/>
            <person name="Zhang X."/>
            <person name="Suruliraj S."/>
            <person name="Warren W."/>
            <person name="Chinwalla A."/>
            <person name="Mardis E.R."/>
            <person name="Wilson R.K."/>
        </authorList>
    </citation>
    <scope>NUCLEOTIDE SEQUENCE [LARGE SCALE GENOMIC DNA]</scope>
    <source>
        <strain evidence="2 3">ATCC 29863</strain>
    </source>
</reference>
<protein>
    <submittedName>
        <fullName evidence="2">Uncharacterized protein</fullName>
    </submittedName>
</protein>
<organism evidence="2 3">
    <name type="scientific">Flavonifractor plautii ATCC 29863</name>
    <dbReference type="NCBI Taxonomy" id="411475"/>
    <lineage>
        <taxon>Bacteria</taxon>
        <taxon>Bacillati</taxon>
        <taxon>Bacillota</taxon>
        <taxon>Clostridia</taxon>
        <taxon>Eubacteriales</taxon>
        <taxon>Oscillospiraceae</taxon>
        <taxon>Flavonifractor</taxon>
    </lineage>
</organism>
<proteinExistence type="predicted"/>
<sequence>MGCAAPGPTGIRRSLSGPMQGRAGQGAAPLSASPRPAGPGAAHQSKEENQMKVALFGAGGIGLYGLPGEHPEGELAELLGGETEMARIDRRLKLVTRRDGEAERLTIRYALHRLGHEPEPIAGECAVVAVGAEGCLLDMGRHDLAAAARYIRPV</sequence>
<evidence type="ECO:0000313" key="3">
    <source>
        <dbReference type="Proteomes" id="UP000004459"/>
    </source>
</evidence>
<gene>
    <name evidence="2" type="ORF">HMPREF0372_02428</name>
</gene>
<accession>G9YSF1</accession>
<dbReference type="EMBL" id="AGCK01000208">
    <property type="protein sequence ID" value="EHM46147.1"/>
    <property type="molecule type" value="Genomic_DNA"/>
</dbReference>
<dbReference type="HOGENOM" id="CLU_1701649_0_0_9"/>
<evidence type="ECO:0000313" key="2">
    <source>
        <dbReference type="EMBL" id="EHM46147.1"/>
    </source>
</evidence>
<dbReference type="Proteomes" id="UP000004459">
    <property type="component" value="Unassembled WGS sequence"/>
</dbReference>
<feature type="region of interest" description="Disordered" evidence="1">
    <location>
        <begin position="1"/>
        <end position="47"/>
    </location>
</feature>
<comment type="caution">
    <text evidence="2">The sequence shown here is derived from an EMBL/GenBank/DDBJ whole genome shotgun (WGS) entry which is preliminary data.</text>
</comment>
<dbReference type="PATRIC" id="fig|411475.3.peg.2097"/>
<feature type="compositionally biased region" description="Low complexity" evidence="1">
    <location>
        <begin position="26"/>
        <end position="42"/>
    </location>
</feature>
<evidence type="ECO:0000256" key="1">
    <source>
        <dbReference type="SAM" id="MobiDB-lite"/>
    </source>
</evidence>
<dbReference type="AlphaFoldDB" id="G9YSF1"/>